<keyword evidence="1" id="KW-0040">ANK repeat</keyword>
<gene>
    <name evidence="3" type="ORF">BJ085DRAFT_39847</name>
</gene>
<organism evidence="3 4">
    <name type="scientific">Dimargaris cristalligena</name>
    <dbReference type="NCBI Taxonomy" id="215637"/>
    <lineage>
        <taxon>Eukaryota</taxon>
        <taxon>Fungi</taxon>
        <taxon>Fungi incertae sedis</taxon>
        <taxon>Zoopagomycota</taxon>
        <taxon>Kickxellomycotina</taxon>
        <taxon>Dimargaritomycetes</taxon>
        <taxon>Dimargaritales</taxon>
        <taxon>Dimargaritaceae</taxon>
        <taxon>Dimargaris</taxon>
    </lineage>
</organism>
<feature type="region of interest" description="Disordered" evidence="2">
    <location>
        <begin position="109"/>
        <end position="134"/>
    </location>
</feature>
<evidence type="ECO:0000256" key="2">
    <source>
        <dbReference type="SAM" id="MobiDB-lite"/>
    </source>
</evidence>
<feature type="compositionally biased region" description="Pro residues" evidence="2">
    <location>
        <begin position="1"/>
        <end position="16"/>
    </location>
</feature>
<dbReference type="Pfam" id="PF13857">
    <property type="entry name" value="Ank_5"/>
    <property type="match status" value="1"/>
</dbReference>
<dbReference type="Gene3D" id="1.25.40.20">
    <property type="entry name" value="Ankyrin repeat-containing domain"/>
    <property type="match status" value="1"/>
</dbReference>
<dbReference type="PROSITE" id="PS50297">
    <property type="entry name" value="ANK_REP_REGION"/>
    <property type="match status" value="1"/>
</dbReference>
<keyword evidence="4" id="KW-1185">Reference proteome</keyword>
<sequence>MDSKPPPFAGGRPRPPTTAGARHASRSLDDFLHRVQHSAIYSSPHHHWPRKPSRTRREFRLAALELLNPSRADKFLQAVSEGNLPKVVAYLFPSLGGHHPHTLAESHLLRSTPLSSSPSSSSSSASPSFSTRPTSLGLPKFEELALDGSSLPGPSSPAPGPPFDVHSPQYLANVTDASQRSGLHIAASKGNVAILILLIRAGASVNTRDVLGNTPLHIGKSRH</sequence>
<dbReference type="InterPro" id="IPR002110">
    <property type="entry name" value="Ankyrin_rpt"/>
</dbReference>
<dbReference type="PROSITE" id="PS50088">
    <property type="entry name" value="ANK_REPEAT"/>
    <property type="match status" value="1"/>
</dbReference>
<dbReference type="EMBL" id="ML003602">
    <property type="protein sequence ID" value="RKP33723.1"/>
    <property type="molecule type" value="Genomic_DNA"/>
</dbReference>
<evidence type="ECO:0000256" key="1">
    <source>
        <dbReference type="PROSITE-ProRule" id="PRU00023"/>
    </source>
</evidence>
<dbReference type="AlphaFoldDB" id="A0A4P9ZKU1"/>
<accession>A0A4P9ZKU1</accession>
<feature type="repeat" description="ANK" evidence="1">
    <location>
        <begin position="178"/>
        <end position="210"/>
    </location>
</feature>
<protein>
    <submittedName>
        <fullName evidence="3">Uncharacterized protein</fullName>
    </submittedName>
</protein>
<dbReference type="Proteomes" id="UP000268162">
    <property type="component" value="Unassembled WGS sequence"/>
</dbReference>
<evidence type="ECO:0000313" key="4">
    <source>
        <dbReference type="Proteomes" id="UP000268162"/>
    </source>
</evidence>
<dbReference type="SUPFAM" id="SSF48403">
    <property type="entry name" value="Ankyrin repeat"/>
    <property type="match status" value="1"/>
</dbReference>
<dbReference type="InterPro" id="IPR036770">
    <property type="entry name" value="Ankyrin_rpt-contain_sf"/>
</dbReference>
<feature type="region of interest" description="Disordered" evidence="2">
    <location>
        <begin position="146"/>
        <end position="167"/>
    </location>
</feature>
<reference evidence="4" key="1">
    <citation type="journal article" date="2018" name="Nat. Microbiol.">
        <title>Leveraging single-cell genomics to expand the fungal tree of life.</title>
        <authorList>
            <person name="Ahrendt S.R."/>
            <person name="Quandt C.A."/>
            <person name="Ciobanu D."/>
            <person name="Clum A."/>
            <person name="Salamov A."/>
            <person name="Andreopoulos B."/>
            <person name="Cheng J.F."/>
            <person name="Woyke T."/>
            <person name="Pelin A."/>
            <person name="Henrissat B."/>
            <person name="Reynolds N.K."/>
            <person name="Benny G.L."/>
            <person name="Smith M.E."/>
            <person name="James T.Y."/>
            <person name="Grigoriev I.V."/>
        </authorList>
    </citation>
    <scope>NUCLEOTIDE SEQUENCE [LARGE SCALE GENOMIC DNA]</scope>
    <source>
        <strain evidence="4">RSA 468</strain>
    </source>
</reference>
<proteinExistence type="predicted"/>
<name>A0A4P9ZKU1_9FUNG</name>
<feature type="region of interest" description="Disordered" evidence="2">
    <location>
        <begin position="1"/>
        <end position="25"/>
    </location>
</feature>
<evidence type="ECO:0000313" key="3">
    <source>
        <dbReference type="EMBL" id="RKP33723.1"/>
    </source>
</evidence>